<evidence type="ECO:0000256" key="3">
    <source>
        <dbReference type="ARBA" id="ARBA00022840"/>
    </source>
</evidence>
<dbReference type="RefSeq" id="WP_106199728.1">
    <property type="nucleotide sequence ID" value="NZ_JAXEIU010000057.1"/>
</dbReference>
<keyword evidence="2" id="KW-0547">Nucleotide-binding</keyword>
<evidence type="ECO:0000256" key="2">
    <source>
        <dbReference type="ARBA" id="ARBA00022741"/>
    </source>
</evidence>
<protein>
    <submittedName>
        <fullName evidence="5">Tfp pilus assembly pilus retraction ATPase PilT</fullName>
    </submittedName>
</protein>
<evidence type="ECO:0000313" key="6">
    <source>
        <dbReference type="Proteomes" id="UP000245523"/>
    </source>
</evidence>
<reference evidence="5 6" key="1">
    <citation type="submission" date="2018-05" db="EMBL/GenBank/DDBJ databases">
        <title>Animal gut microbial communities from fecal samples from Wisconsin, USA.</title>
        <authorList>
            <person name="Neumann A."/>
        </authorList>
    </citation>
    <scope>NUCLEOTIDE SEQUENCE [LARGE SCALE GENOMIC DNA]</scope>
    <source>
        <strain evidence="5 6">UWS4</strain>
    </source>
</reference>
<comment type="similarity">
    <text evidence="1">Belongs to the GSP E family.</text>
</comment>
<dbReference type="Gene3D" id="3.40.50.300">
    <property type="entry name" value="P-loop containing nucleotide triphosphate hydrolases"/>
    <property type="match status" value="1"/>
</dbReference>
<dbReference type="InterPro" id="IPR001482">
    <property type="entry name" value="T2SS/T4SS_dom"/>
</dbReference>
<organism evidence="5 6">
    <name type="scientific">Hallerella porci</name>
    <dbReference type="NCBI Taxonomy" id="1945871"/>
    <lineage>
        <taxon>Bacteria</taxon>
        <taxon>Pseudomonadati</taxon>
        <taxon>Fibrobacterota</taxon>
        <taxon>Fibrobacteria</taxon>
        <taxon>Fibrobacterales</taxon>
        <taxon>Fibrobacteraceae</taxon>
        <taxon>Hallerella</taxon>
    </lineage>
</organism>
<name>A0ABX5LTE8_9BACT</name>
<dbReference type="SUPFAM" id="SSF52540">
    <property type="entry name" value="P-loop containing nucleoside triphosphate hydrolases"/>
    <property type="match status" value="1"/>
</dbReference>
<dbReference type="EMBL" id="QGHD01000003">
    <property type="protein sequence ID" value="PWL03720.1"/>
    <property type="molecule type" value="Genomic_DNA"/>
</dbReference>
<evidence type="ECO:0000259" key="4">
    <source>
        <dbReference type="Pfam" id="PF00437"/>
    </source>
</evidence>
<feature type="domain" description="Bacterial type II secretion system protein E" evidence="4">
    <location>
        <begin position="105"/>
        <end position="261"/>
    </location>
</feature>
<dbReference type="Proteomes" id="UP000245523">
    <property type="component" value="Unassembled WGS sequence"/>
</dbReference>
<gene>
    <name evidence="5" type="ORF">B0H50_10312</name>
</gene>
<evidence type="ECO:0000256" key="1">
    <source>
        <dbReference type="ARBA" id="ARBA00006611"/>
    </source>
</evidence>
<dbReference type="PANTHER" id="PTHR30258">
    <property type="entry name" value="TYPE II SECRETION SYSTEM PROTEIN GSPE-RELATED"/>
    <property type="match status" value="1"/>
</dbReference>
<sequence>MLNLNVCLNYALQSGATDVILAEGFVPNVRIAGSLHAIPETEKLSFGDLESALGSLEGECGAFIGGPWQNANWRVRYSREAFGKMATLRAVGADSPNLAALEAPESVSNLIGASSGLILFTGPIASGKTTTASAYVSEVCNSRILRAAFLDPLPEYKIYSGESLVRKRRSNVPLTKDIVQNLRAGTDLFWLGDVSLSESVLPMLCAAEMGSLVVATLNADSAKSAITNLLSLEESSNRELARNLLAANLKAVVSEHLILSADKTSLVPAWEVLYNDTSVAPLIHAGEYFRIPQVMRAATSEGSLPLDDSLLQLVRGNRISKADARVYAMDETLFLD</sequence>
<accession>A0ABX5LTE8</accession>
<dbReference type="PANTHER" id="PTHR30258:SF2">
    <property type="entry name" value="COMG OPERON PROTEIN 1"/>
    <property type="match status" value="1"/>
</dbReference>
<dbReference type="Pfam" id="PF00437">
    <property type="entry name" value="T2SSE"/>
    <property type="match status" value="1"/>
</dbReference>
<evidence type="ECO:0000313" key="5">
    <source>
        <dbReference type="EMBL" id="PWL03720.1"/>
    </source>
</evidence>
<dbReference type="InterPro" id="IPR027417">
    <property type="entry name" value="P-loop_NTPase"/>
</dbReference>
<keyword evidence="3" id="KW-0067">ATP-binding</keyword>
<keyword evidence="6" id="KW-1185">Reference proteome</keyword>
<proteinExistence type="inferred from homology"/>
<comment type="caution">
    <text evidence="5">The sequence shown here is derived from an EMBL/GenBank/DDBJ whole genome shotgun (WGS) entry which is preliminary data.</text>
</comment>